<reference evidence="2 3" key="1">
    <citation type="submission" date="2019-03" db="EMBL/GenBank/DDBJ databases">
        <title>Genomic Encyclopedia of Type Strains, Phase III (KMG-III): the genomes of soil and plant-associated and newly described type strains.</title>
        <authorList>
            <person name="Whitman W."/>
        </authorList>
    </citation>
    <scope>NUCLEOTIDE SEQUENCE [LARGE SCALE GENOMIC DNA]</scope>
    <source>
        <strain evidence="2 3">VKM Ac-2573</strain>
    </source>
</reference>
<feature type="region of interest" description="Disordered" evidence="1">
    <location>
        <begin position="1"/>
        <end position="53"/>
    </location>
</feature>
<protein>
    <recommendedName>
        <fullName evidence="4">Lipoprotein</fullName>
    </recommendedName>
</protein>
<dbReference type="EMBL" id="SODP01000003">
    <property type="protein sequence ID" value="TDW66624.1"/>
    <property type="molecule type" value="Genomic_DNA"/>
</dbReference>
<evidence type="ECO:0000313" key="2">
    <source>
        <dbReference type="EMBL" id="TDW66624.1"/>
    </source>
</evidence>
<evidence type="ECO:0000313" key="3">
    <source>
        <dbReference type="Proteomes" id="UP000295146"/>
    </source>
</evidence>
<sequence length="185" mass="18898">MALGTAACSGSKSDDTKPNAAGSSSSSSSSSSSTVPGTTTSSNASSGPEEKLPDLTAAQVVTAFVGKGYRCSTDEAYETCAQGVTSIQVLIGKHPRPPVISLQATGVAAEAATKLSDFTPQALELAHVNPRGQIADWLKQQQSKPSATTTVGDWTVEFSTEADTDQPGAILTLTDKLCKVDCGAE</sequence>
<evidence type="ECO:0008006" key="4">
    <source>
        <dbReference type="Google" id="ProtNLM"/>
    </source>
</evidence>
<organism evidence="2 3">
    <name type="scientific">Kribbella pratensis</name>
    <dbReference type="NCBI Taxonomy" id="2512112"/>
    <lineage>
        <taxon>Bacteria</taxon>
        <taxon>Bacillati</taxon>
        <taxon>Actinomycetota</taxon>
        <taxon>Actinomycetes</taxon>
        <taxon>Propionibacteriales</taxon>
        <taxon>Kribbellaceae</taxon>
        <taxon>Kribbella</taxon>
    </lineage>
</organism>
<evidence type="ECO:0000256" key="1">
    <source>
        <dbReference type="SAM" id="MobiDB-lite"/>
    </source>
</evidence>
<feature type="compositionally biased region" description="Low complexity" evidence="1">
    <location>
        <begin position="23"/>
        <end position="42"/>
    </location>
</feature>
<dbReference type="RefSeq" id="WP_134108714.1">
    <property type="nucleotide sequence ID" value="NZ_SODP01000003.1"/>
</dbReference>
<proteinExistence type="predicted"/>
<dbReference type="AlphaFoldDB" id="A0A4R8BXM3"/>
<dbReference type="Proteomes" id="UP000295146">
    <property type="component" value="Unassembled WGS sequence"/>
</dbReference>
<gene>
    <name evidence="2" type="ORF">EV653_6655</name>
</gene>
<name>A0A4R8BXM3_9ACTN</name>
<keyword evidence="3" id="KW-1185">Reference proteome</keyword>
<accession>A0A4R8BXM3</accession>
<comment type="caution">
    <text evidence="2">The sequence shown here is derived from an EMBL/GenBank/DDBJ whole genome shotgun (WGS) entry which is preliminary data.</text>
</comment>
<dbReference type="OrthoDB" id="3828736at2"/>